<evidence type="ECO:0000313" key="2">
    <source>
        <dbReference type="EMBL" id="EDM73838.1"/>
    </source>
</evidence>
<dbReference type="Pfam" id="PF20003">
    <property type="entry name" value="fvmX5"/>
    <property type="match status" value="1"/>
</dbReference>
<dbReference type="STRING" id="391625.PPSIR1_14380"/>
<sequence>MSRAYRITISETLRRHIHVADGLQTQLEILEILPKEQTAELLKGELAKAGFTEVENEDGTKEWVRVDEDGVEVRVDPLEGTVQVRAQADEKVNIEREKQIRVYAENDAAMRERGQEALEAELEGEVSDREKNIQAELTRKLEGKLGDLRKELDRVANTVTAEALKRKAAAMGEVQEISEDPESGSLTIRVKI</sequence>
<gene>
    <name evidence="2" type="ORF">PPSIR1_14380</name>
</gene>
<feature type="domain" description="FtsH ternary system" evidence="1">
    <location>
        <begin position="1"/>
        <end position="192"/>
    </location>
</feature>
<keyword evidence="3" id="KW-1185">Reference proteome</keyword>
<dbReference type="InterPro" id="IPR045484">
    <property type="entry name" value="fvmX5"/>
</dbReference>
<evidence type="ECO:0000259" key="1">
    <source>
        <dbReference type="Pfam" id="PF20003"/>
    </source>
</evidence>
<name>A6GJV9_9BACT</name>
<dbReference type="RefSeq" id="WP_006976995.1">
    <property type="nucleotide sequence ID" value="NZ_ABCS01000170.1"/>
</dbReference>
<dbReference type="Proteomes" id="UP000005801">
    <property type="component" value="Unassembled WGS sequence"/>
</dbReference>
<dbReference type="OrthoDB" id="5382007at2"/>
<protein>
    <recommendedName>
        <fullName evidence="1">FtsH ternary system domain-containing protein</fullName>
    </recommendedName>
</protein>
<dbReference type="eggNOG" id="ENOG5032JUN">
    <property type="taxonomic scope" value="Bacteria"/>
</dbReference>
<organism evidence="2 3">
    <name type="scientific">Plesiocystis pacifica SIR-1</name>
    <dbReference type="NCBI Taxonomy" id="391625"/>
    <lineage>
        <taxon>Bacteria</taxon>
        <taxon>Pseudomonadati</taxon>
        <taxon>Myxococcota</taxon>
        <taxon>Polyangia</taxon>
        <taxon>Nannocystales</taxon>
        <taxon>Nannocystaceae</taxon>
        <taxon>Plesiocystis</taxon>
    </lineage>
</organism>
<evidence type="ECO:0000313" key="3">
    <source>
        <dbReference type="Proteomes" id="UP000005801"/>
    </source>
</evidence>
<proteinExistence type="predicted"/>
<reference evidence="2 3" key="1">
    <citation type="submission" date="2007-06" db="EMBL/GenBank/DDBJ databases">
        <authorList>
            <person name="Shimkets L."/>
            <person name="Ferriera S."/>
            <person name="Johnson J."/>
            <person name="Kravitz S."/>
            <person name="Beeson K."/>
            <person name="Sutton G."/>
            <person name="Rogers Y.-H."/>
            <person name="Friedman R."/>
            <person name="Frazier M."/>
            <person name="Venter J.C."/>
        </authorList>
    </citation>
    <scope>NUCLEOTIDE SEQUENCE [LARGE SCALE GENOMIC DNA]</scope>
    <source>
        <strain evidence="2 3">SIR-1</strain>
    </source>
</reference>
<comment type="caution">
    <text evidence="2">The sequence shown here is derived from an EMBL/GenBank/DDBJ whole genome shotgun (WGS) entry which is preliminary data.</text>
</comment>
<dbReference type="AlphaFoldDB" id="A6GJV9"/>
<accession>A6GJV9</accession>
<dbReference type="EMBL" id="ABCS01000170">
    <property type="protein sequence ID" value="EDM73838.1"/>
    <property type="molecule type" value="Genomic_DNA"/>
</dbReference>